<dbReference type="AlphaFoldDB" id="A0A939HN61"/>
<evidence type="ECO:0000313" key="2">
    <source>
        <dbReference type="Proteomes" id="UP000664073"/>
    </source>
</evidence>
<protein>
    <recommendedName>
        <fullName evidence="3">Phage protein</fullName>
    </recommendedName>
</protein>
<reference evidence="1" key="1">
    <citation type="submission" date="2021-03" db="EMBL/GenBank/DDBJ databases">
        <title>The complete genome sequence of Acetobacter sp. TBRC 12339.</title>
        <authorList>
            <person name="Charoenyingcharoen P."/>
            <person name="Yukphan P."/>
        </authorList>
    </citation>
    <scope>NUCLEOTIDE SEQUENCE</scope>
    <source>
        <strain evidence="1">TBRC 12339</strain>
    </source>
</reference>
<proteinExistence type="predicted"/>
<gene>
    <name evidence="1" type="ORF">J2D77_09145</name>
</gene>
<accession>A0A939HN61</accession>
<comment type="caution">
    <text evidence="1">The sequence shown here is derived from an EMBL/GenBank/DDBJ whole genome shotgun (WGS) entry which is preliminary data.</text>
</comment>
<keyword evidence="2" id="KW-1185">Reference proteome</keyword>
<dbReference type="EMBL" id="JAFVMH010000003">
    <property type="protein sequence ID" value="MBO1325311.1"/>
    <property type="molecule type" value="Genomic_DNA"/>
</dbReference>
<evidence type="ECO:0008006" key="3">
    <source>
        <dbReference type="Google" id="ProtNLM"/>
    </source>
</evidence>
<name>A0A939HN61_9PROT</name>
<sequence>MTLYRAQLRDKVAGLLRLTTEAQDNVFTCADYPLTPDKLPAIFVTVPSEQAQSNGRGTPDYTRTVDLEVTAKVSGGNPEVVQGQLDRIAEQIEMSVMCSADIMSMVQQVSRIDTEQQMKADSADYLGALRLTFGMEYTQEYPISGVPLTQISGDLTGTIAAGFVANLSQE</sequence>
<dbReference type="InterPro" id="IPR038512">
    <property type="entry name" value="GpU-like_sf"/>
</dbReference>
<dbReference type="Proteomes" id="UP000664073">
    <property type="component" value="Unassembled WGS sequence"/>
</dbReference>
<dbReference type="Gene3D" id="3.30.70.1700">
    <property type="entry name" value="Phage minor tail protein U"/>
    <property type="match status" value="1"/>
</dbReference>
<dbReference type="RefSeq" id="WP_207845947.1">
    <property type="nucleotide sequence ID" value="NZ_JAFVMH010000003.1"/>
</dbReference>
<organism evidence="1 2">
    <name type="scientific">Acetobacter garciniae</name>
    <dbReference type="NCBI Taxonomy" id="2817435"/>
    <lineage>
        <taxon>Bacteria</taxon>
        <taxon>Pseudomonadati</taxon>
        <taxon>Pseudomonadota</taxon>
        <taxon>Alphaproteobacteria</taxon>
        <taxon>Acetobacterales</taxon>
        <taxon>Acetobacteraceae</taxon>
        <taxon>Acetobacter</taxon>
    </lineage>
</organism>
<evidence type="ECO:0000313" key="1">
    <source>
        <dbReference type="EMBL" id="MBO1325311.1"/>
    </source>
</evidence>